<dbReference type="PANTHER" id="PTHR12608">
    <property type="entry name" value="TRANSMEMBRANE PROTEIN HTP-1 RELATED"/>
    <property type="match status" value="1"/>
</dbReference>
<dbReference type="Proteomes" id="UP000287969">
    <property type="component" value="Chromosome"/>
</dbReference>
<evidence type="ECO:0000256" key="5">
    <source>
        <dbReference type="ARBA" id="ARBA00023136"/>
    </source>
</evidence>
<feature type="transmembrane region" description="Helical" evidence="6">
    <location>
        <begin position="34"/>
        <end position="55"/>
    </location>
</feature>
<evidence type="ECO:0000256" key="4">
    <source>
        <dbReference type="ARBA" id="ARBA00022989"/>
    </source>
</evidence>
<evidence type="ECO:0000256" key="1">
    <source>
        <dbReference type="ARBA" id="ARBA00004141"/>
    </source>
</evidence>
<comment type="subcellular location">
    <subcellularLocation>
        <location evidence="1 6">Membrane</location>
        <topology evidence="1 6">Multi-pass membrane protein</topology>
    </subcellularLocation>
</comment>
<keyword evidence="5 6" id="KW-0472">Membrane</keyword>
<evidence type="ECO:0000256" key="2">
    <source>
        <dbReference type="ARBA" id="ARBA00009190"/>
    </source>
</evidence>
<dbReference type="EMBL" id="CP035282">
    <property type="protein sequence ID" value="QAT62794.1"/>
    <property type="molecule type" value="Genomic_DNA"/>
</dbReference>
<dbReference type="AlphaFoldDB" id="A0A410QG39"/>
<dbReference type="RefSeq" id="WP_071140744.1">
    <property type="nucleotide sequence ID" value="NZ_CP035282.1"/>
</dbReference>
<dbReference type="KEGG" id="spoa:EQM13_15075"/>
<feature type="transmembrane region" description="Helical" evidence="6">
    <location>
        <begin position="133"/>
        <end position="151"/>
    </location>
</feature>
<proteinExistence type="inferred from homology"/>
<name>A0A410QG39_9FIRM</name>
<organism evidence="7 8">
    <name type="scientific">Acidilutibacter cellobiosedens</name>
    <dbReference type="NCBI Taxonomy" id="2507161"/>
    <lineage>
        <taxon>Bacteria</taxon>
        <taxon>Bacillati</taxon>
        <taxon>Bacillota</taxon>
        <taxon>Tissierellia</taxon>
        <taxon>Tissierellales</taxon>
        <taxon>Acidilutibacteraceae</taxon>
        <taxon>Acidilutibacter</taxon>
    </lineage>
</organism>
<dbReference type="GO" id="GO:0016020">
    <property type="term" value="C:membrane"/>
    <property type="evidence" value="ECO:0007669"/>
    <property type="project" value="UniProtKB-SubCell"/>
</dbReference>
<dbReference type="PANTHER" id="PTHR12608:SF1">
    <property type="entry name" value="TRANSMEMBRANE PROTEIN 165"/>
    <property type="match status" value="1"/>
</dbReference>
<protein>
    <recommendedName>
        <fullName evidence="6">GDT1 family protein</fullName>
    </recommendedName>
</protein>
<dbReference type="Pfam" id="PF01169">
    <property type="entry name" value="GDT1"/>
    <property type="match status" value="2"/>
</dbReference>
<reference evidence="8" key="1">
    <citation type="submission" date="2019-01" db="EMBL/GenBank/DDBJ databases">
        <title>Draft genomes of a novel of Sporanaerobacter strains.</title>
        <authorList>
            <person name="Ma S."/>
        </authorList>
    </citation>
    <scope>NUCLEOTIDE SEQUENCE [LARGE SCALE GENOMIC DNA]</scope>
    <source>
        <strain evidence="8">NJN-17</strain>
    </source>
</reference>
<keyword evidence="3 6" id="KW-0812">Transmembrane</keyword>
<dbReference type="InterPro" id="IPR001727">
    <property type="entry name" value="GDT1-like"/>
</dbReference>
<evidence type="ECO:0000256" key="3">
    <source>
        <dbReference type="ARBA" id="ARBA00022692"/>
    </source>
</evidence>
<feature type="transmembrane region" description="Helical" evidence="6">
    <location>
        <begin position="97"/>
        <end position="113"/>
    </location>
</feature>
<evidence type="ECO:0000256" key="6">
    <source>
        <dbReference type="RuleBase" id="RU365102"/>
    </source>
</evidence>
<keyword evidence="8" id="KW-1185">Reference proteome</keyword>
<comment type="similarity">
    <text evidence="2 6">Belongs to the GDT1 family.</text>
</comment>
<dbReference type="GO" id="GO:0046873">
    <property type="term" value="F:metal ion transmembrane transporter activity"/>
    <property type="evidence" value="ECO:0007669"/>
    <property type="project" value="InterPro"/>
</dbReference>
<feature type="transmembrane region" description="Helical" evidence="6">
    <location>
        <begin position="194"/>
        <end position="211"/>
    </location>
</feature>
<dbReference type="OrthoDB" id="9801356at2"/>
<evidence type="ECO:0000313" key="8">
    <source>
        <dbReference type="Proteomes" id="UP000287969"/>
    </source>
</evidence>
<feature type="transmembrane region" description="Helical" evidence="6">
    <location>
        <begin position="163"/>
        <end position="182"/>
    </location>
</feature>
<accession>A0A410QG39</accession>
<evidence type="ECO:0000313" key="7">
    <source>
        <dbReference type="EMBL" id="QAT62794.1"/>
    </source>
</evidence>
<gene>
    <name evidence="7" type="ORF">EQM13_15075</name>
</gene>
<keyword evidence="4 6" id="KW-1133">Transmembrane helix</keyword>
<sequence>MIREFIKSFFLIFMAEMGDKTQIMAMSFATQYSLLEVLGGVFIGVILNHGIAILLGKYFSTIVPEEIVQISAGFIFIVFGIMTLMDEKKEKQKKEKTFGPILTVALAFFVGEFGDKTQLSAMALSAEGNHPIFVLMGTVSGMMATSSLGIFVGRKIGEKMPDISIKIMSSFIFLMFGLFKIWDITPNVLMSWETTYLFSAISILIYLLFLIRQYKRMKSGQKSEMKEVASKLYLEVLNAKKAVDDICLGEEGCSDACRKEKCLIWSTQRVLQEAVDKGVYFKEKDISPIYDLKKYDLDKVVKALSLIIKDYKKYGVEKDKNFVINRTRENLEMVLFNKYISFNGNIDSYLYNVKAENENVYRKIRENMKDAS</sequence>
<feature type="transmembrane region" description="Helical" evidence="6">
    <location>
        <begin position="67"/>
        <end position="85"/>
    </location>
</feature>